<dbReference type="InterPro" id="IPR032710">
    <property type="entry name" value="NTF2-like_dom_sf"/>
</dbReference>
<evidence type="ECO:0000259" key="1">
    <source>
        <dbReference type="Pfam" id="PF12680"/>
    </source>
</evidence>
<evidence type="ECO:0000313" key="3">
    <source>
        <dbReference type="Proteomes" id="UP000254925"/>
    </source>
</evidence>
<dbReference type="PANTHER" id="PTHR41252">
    <property type="entry name" value="BLR2505 PROTEIN"/>
    <property type="match status" value="1"/>
</dbReference>
<gene>
    <name evidence="2" type="ORF">DES45_106270</name>
</gene>
<dbReference type="Proteomes" id="UP000254925">
    <property type="component" value="Unassembled WGS sequence"/>
</dbReference>
<dbReference type="PANTHER" id="PTHR41252:SF1">
    <property type="entry name" value="BLR2505 PROTEIN"/>
    <property type="match status" value="1"/>
</dbReference>
<dbReference type="Pfam" id="PF12680">
    <property type="entry name" value="SnoaL_2"/>
    <property type="match status" value="1"/>
</dbReference>
<dbReference type="SUPFAM" id="SSF54427">
    <property type="entry name" value="NTF2-like"/>
    <property type="match status" value="1"/>
</dbReference>
<protein>
    <recommendedName>
        <fullName evidence="1">SnoaL-like domain-containing protein</fullName>
    </recommendedName>
</protein>
<reference evidence="2 3" key="1">
    <citation type="submission" date="2018-07" db="EMBL/GenBank/DDBJ databases">
        <title>Genomic Encyclopedia of Type Strains, Phase IV (KMG-IV): sequencing the most valuable type-strain genomes for metagenomic binning, comparative biology and taxonomic classification.</title>
        <authorList>
            <person name="Goeker M."/>
        </authorList>
    </citation>
    <scope>NUCLEOTIDE SEQUENCE [LARGE SCALE GENOMIC DNA]</scope>
    <source>
        <strain evidence="2 3">DSM 14364</strain>
    </source>
</reference>
<evidence type="ECO:0000313" key="2">
    <source>
        <dbReference type="EMBL" id="RDI57956.1"/>
    </source>
</evidence>
<sequence length="139" mass="15743">MTTESENVARLKQAYAQWSGQKGADCQCWMDLMAEDVSLGSLADGAPEMSFSAPRSNKDQILDYLNELTRDWDMLSFDMEDFIAQGDRVVAIGRVAWRNKATGKIADTPKIDVWRFRDGKAVDFIEFYDTARSFEAARP</sequence>
<dbReference type="EMBL" id="QQBB01000006">
    <property type="protein sequence ID" value="RDI57956.1"/>
    <property type="molecule type" value="Genomic_DNA"/>
</dbReference>
<feature type="domain" description="SnoaL-like" evidence="1">
    <location>
        <begin position="26"/>
        <end position="123"/>
    </location>
</feature>
<dbReference type="InterPro" id="IPR037401">
    <property type="entry name" value="SnoaL-like"/>
</dbReference>
<dbReference type="Gene3D" id="3.10.450.50">
    <property type="match status" value="1"/>
</dbReference>
<keyword evidence="3" id="KW-1185">Reference proteome</keyword>
<dbReference type="AlphaFoldDB" id="A0A370HJT3"/>
<organism evidence="2 3">
    <name type="scientific">Microvirga subterranea</name>
    <dbReference type="NCBI Taxonomy" id="186651"/>
    <lineage>
        <taxon>Bacteria</taxon>
        <taxon>Pseudomonadati</taxon>
        <taxon>Pseudomonadota</taxon>
        <taxon>Alphaproteobacteria</taxon>
        <taxon>Hyphomicrobiales</taxon>
        <taxon>Methylobacteriaceae</taxon>
        <taxon>Microvirga</taxon>
    </lineage>
</organism>
<proteinExistence type="predicted"/>
<accession>A0A370HJT3</accession>
<comment type="caution">
    <text evidence="2">The sequence shown here is derived from an EMBL/GenBank/DDBJ whole genome shotgun (WGS) entry which is preliminary data.</text>
</comment>
<dbReference type="RefSeq" id="WP_170151533.1">
    <property type="nucleotide sequence ID" value="NZ_QQBB01000006.1"/>
</dbReference>
<name>A0A370HJT3_9HYPH</name>